<keyword evidence="2" id="KW-0201">Cytochrome c-type biogenesis</keyword>
<accession>A0ABS1R5Q3</accession>
<dbReference type="SUPFAM" id="SSF52833">
    <property type="entry name" value="Thioredoxin-like"/>
    <property type="match status" value="1"/>
</dbReference>
<dbReference type="Gene3D" id="3.40.30.10">
    <property type="entry name" value="Glutaredoxin"/>
    <property type="match status" value="1"/>
</dbReference>
<keyword evidence="5" id="KW-0732">Signal</keyword>
<dbReference type="InterPro" id="IPR013766">
    <property type="entry name" value="Thioredoxin_domain"/>
</dbReference>
<evidence type="ECO:0000256" key="1">
    <source>
        <dbReference type="ARBA" id="ARBA00004196"/>
    </source>
</evidence>
<gene>
    <name evidence="7" type="ORF">JKG61_14935</name>
</gene>
<keyword evidence="3" id="KW-1015">Disulfide bond</keyword>
<organism evidence="7 8">
    <name type="scientific">Sphingobacterium faecale</name>
    <dbReference type="NCBI Taxonomy" id="2803775"/>
    <lineage>
        <taxon>Bacteria</taxon>
        <taxon>Pseudomonadati</taxon>
        <taxon>Bacteroidota</taxon>
        <taxon>Sphingobacteriia</taxon>
        <taxon>Sphingobacteriales</taxon>
        <taxon>Sphingobacteriaceae</taxon>
        <taxon>Sphingobacterium</taxon>
    </lineage>
</organism>
<dbReference type="RefSeq" id="WP_202103756.1">
    <property type="nucleotide sequence ID" value="NZ_JAERTY010000008.1"/>
</dbReference>
<dbReference type="InterPro" id="IPR050553">
    <property type="entry name" value="Thioredoxin_ResA/DsbE_sf"/>
</dbReference>
<feature type="signal peptide" evidence="5">
    <location>
        <begin position="1"/>
        <end position="20"/>
    </location>
</feature>
<evidence type="ECO:0000313" key="7">
    <source>
        <dbReference type="EMBL" id="MBL1410048.1"/>
    </source>
</evidence>
<dbReference type="InterPro" id="IPR017937">
    <property type="entry name" value="Thioredoxin_CS"/>
</dbReference>
<evidence type="ECO:0000256" key="2">
    <source>
        <dbReference type="ARBA" id="ARBA00022748"/>
    </source>
</evidence>
<keyword evidence="8" id="KW-1185">Reference proteome</keyword>
<name>A0ABS1R5Q3_9SPHI</name>
<proteinExistence type="predicted"/>
<dbReference type="InterPro" id="IPR013740">
    <property type="entry name" value="Redoxin"/>
</dbReference>
<keyword evidence="4" id="KW-0676">Redox-active center</keyword>
<dbReference type="Pfam" id="PF08534">
    <property type="entry name" value="Redoxin"/>
    <property type="match status" value="1"/>
</dbReference>
<dbReference type="InterPro" id="IPR025380">
    <property type="entry name" value="DUF4369"/>
</dbReference>
<evidence type="ECO:0000313" key="8">
    <source>
        <dbReference type="Proteomes" id="UP000625283"/>
    </source>
</evidence>
<evidence type="ECO:0000259" key="6">
    <source>
        <dbReference type="PROSITE" id="PS51352"/>
    </source>
</evidence>
<feature type="chain" id="PRO_5046070444" evidence="5">
    <location>
        <begin position="21"/>
        <end position="375"/>
    </location>
</feature>
<evidence type="ECO:0000256" key="4">
    <source>
        <dbReference type="ARBA" id="ARBA00023284"/>
    </source>
</evidence>
<protein>
    <submittedName>
        <fullName evidence="7">AhpC/TSA family protein</fullName>
    </submittedName>
</protein>
<reference evidence="7 8" key="1">
    <citation type="submission" date="2021-01" db="EMBL/GenBank/DDBJ databases">
        <title>C459-1 draft genome sequence.</title>
        <authorList>
            <person name="Zhang X.-F."/>
        </authorList>
    </citation>
    <scope>NUCLEOTIDE SEQUENCE [LARGE SCALE GENOMIC DNA]</scope>
    <source>
        <strain evidence="8">C459-1</strain>
    </source>
</reference>
<evidence type="ECO:0000256" key="3">
    <source>
        <dbReference type="ARBA" id="ARBA00023157"/>
    </source>
</evidence>
<feature type="domain" description="Thioredoxin" evidence="6">
    <location>
        <begin position="226"/>
        <end position="371"/>
    </location>
</feature>
<dbReference type="PROSITE" id="PS51352">
    <property type="entry name" value="THIOREDOXIN_2"/>
    <property type="match status" value="1"/>
</dbReference>
<dbReference type="InterPro" id="IPR036249">
    <property type="entry name" value="Thioredoxin-like_sf"/>
</dbReference>
<comment type="caution">
    <text evidence="7">The sequence shown here is derived from an EMBL/GenBank/DDBJ whole genome shotgun (WGS) entry which is preliminary data.</text>
</comment>
<dbReference type="Proteomes" id="UP000625283">
    <property type="component" value="Unassembled WGS sequence"/>
</dbReference>
<sequence length="375" mass="42442">MMKNLFVFCMALFCLSCLSAQELKCVIKGNIVDLDSPATVFMFVGKDVDSAKVENGQFEITSFKKEPTRAELIVIYGLEGRRSPQISVFLENGIILLKSDTSFSNIVIEGGILNNEFQFLHEKLKPFNLEIDRVFHSSSQLEMTDSLENRLLEEVERIEDKKNAIRLKWINSNPSSLISFFVLKDVAGFDPEPDKIISLFESLDYNIKQSSEGKAYLEFLMKLKATSLGAEATDFSRRDINGNVISLSDFKGKYVLLDFWGSWCGPCRASHPHLRDLHAEYKSKGLEIIGIASEGSNSERARKAWVDAINEDQIEWIHILNDEEKDKQDLVKTYSITAFPTKILLDKDGKIVYRGVGSGSELSDYLKNIFTTDLK</sequence>
<dbReference type="PANTHER" id="PTHR42852:SF6">
    <property type="entry name" value="THIOL:DISULFIDE INTERCHANGE PROTEIN DSBE"/>
    <property type="match status" value="1"/>
</dbReference>
<evidence type="ECO:0000256" key="5">
    <source>
        <dbReference type="SAM" id="SignalP"/>
    </source>
</evidence>
<dbReference type="EMBL" id="JAERTY010000008">
    <property type="protein sequence ID" value="MBL1410048.1"/>
    <property type="molecule type" value="Genomic_DNA"/>
</dbReference>
<dbReference type="PROSITE" id="PS00194">
    <property type="entry name" value="THIOREDOXIN_1"/>
    <property type="match status" value="1"/>
</dbReference>
<dbReference type="CDD" id="cd02966">
    <property type="entry name" value="TlpA_like_family"/>
    <property type="match status" value="1"/>
</dbReference>
<dbReference type="PANTHER" id="PTHR42852">
    <property type="entry name" value="THIOL:DISULFIDE INTERCHANGE PROTEIN DSBE"/>
    <property type="match status" value="1"/>
</dbReference>
<comment type="subcellular location">
    <subcellularLocation>
        <location evidence="1">Cell envelope</location>
    </subcellularLocation>
</comment>
<dbReference type="Pfam" id="PF14289">
    <property type="entry name" value="DUF4369"/>
    <property type="match status" value="1"/>
</dbReference>